<keyword evidence="3" id="KW-1185">Reference proteome</keyword>
<comment type="caution">
    <text evidence="2">The sequence shown here is derived from an EMBL/GenBank/DDBJ whole genome shotgun (WGS) entry which is preliminary data.</text>
</comment>
<evidence type="ECO:0000256" key="1">
    <source>
        <dbReference type="SAM" id="Phobius"/>
    </source>
</evidence>
<organism evidence="2 3">
    <name type="scientific">Meganyctiphanes norvegica</name>
    <name type="common">Northern krill</name>
    <name type="synonym">Thysanopoda norvegica</name>
    <dbReference type="NCBI Taxonomy" id="48144"/>
    <lineage>
        <taxon>Eukaryota</taxon>
        <taxon>Metazoa</taxon>
        <taxon>Ecdysozoa</taxon>
        <taxon>Arthropoda</taxon>
        <taxon>Crustacea</taxon>
        <taxon>Multicrustacea</taxon>
        <taxon>Malacostraca</taxon>
        <taxon>Eumalacostraca</taxon>
        <taxon>Eucarida</taxon>
        <taxon>Euphausiacea</taxon>
        <taxon>Euphausiidae</taxon>
        <taxon>Meganyctiphanes</taxon>
    </lineage>
</organism>
<gene>
    <name evidence="2" type="ORF">MNOR_LOCUS41580</name>
</gene>
<feature type="transmembrane region" description="Helical" evidence="1">
    <location>
        <begin position="50"/>
        <end position="68"/>
    </location>
</feature>
<feature type="transmembrane region" description="Helical" evidence="1">
    <location>
        <begin position="21"/>
        <end position="44"/>
    </location>
</feature>
<keyword evidence="1" id="KW-1133">Transmembrane helix</keyword>
<sequence length="106" mass="12489">MERKMFSYFVDFIIKVKTQQPVSGLTPILSSEVGCIYIYVYIYIYIHVNIKKDICLLACLFICLYYLITIKQEHSSVCMYPHITLVIIFIYMTLKLKVIIGCWQSN</sequence>
<dbReference type="Proteomes" id="UP001497623">
    <property type="component" value="Unassembled WGS sequence"/>
</dbReference>
<accession>A0AAV2SWS9</accession>
<evidence type="ECO:0000313" key="3">
    <source>
        <dbReference type="Proteomes" id="UP001497623"/>
    </source>
</evidence>
<protein>
    <submittedName>
        <fullName evidence="2">Uncharacterized protein</fullName>
    </submittedName>
</protein>
<name>A0AAV2SWS9_MEGNR</name>
<keyword evidence="1" id="KW-0812">Transmembrane</keyword>
<dbReference type="AlphaFoldDB" id="A0AAV2SWS9"/>
<feature type="transmembrane region" description="Helical" evidence="1">
    <location>
        <begin position="80"/>
        <end position="100"/>
    </location>
</feature>
<keyword evidence="1" id="KW-0472">Membrane</keyword>
<reference evidence="2 3" key="1">
    <citation type="submission" date="2024-05" db="EMBL/GenBank/DDBJ databases">
        <authorList>
            <person name="Wallberg A."/>
        </authorList>
    </citation>
    <scope>NUCLEOTIDE SEQUENCE [LARGE SCALE GENOMIC DNA]</scope>
</reference>
<evidence type="ECO:0000313" key="2">
    <source>
        <dbReference type="EMBL" id="CAL4249584.1"/>
    </source>
</evidence>
<proteinExistence type="predicted"/>
<dbReference type="EMBL" id="CAXKWB010159213">
    <property type="protein sequence ID" value="CAL4249584.1"/>
    <property type="molecule type" value="Genomic_DNA"/>
</dbReference>